<comment type="caution">
    <text evidence="1">The sequence shown here is derived from an EMBL/GenBank/DDBJ whole genome shotgun (WGS) entry which is preliminary data.</text>
</comment>
<evidence type="ECO:0000313" key="2">
    <source>
        <dbReference type="Proteomes" id="UP000499080"/>
    </source>
</evidence>
<organism evidence="1 2">
    <name type="scientific">Araneus ventricosus</name>
    <name type="common">Orbweaver spider</name>
    <name type="synonym">Epeira ventricosa</name>
    <dbReference type="NCBI Taxonomy" id="182803"/>
    <lineage>
        <taxon>Eukaryota</taxon>
        <taxon>Metazoa</taxon>
        <taxon>Ecdysozoa</taxon>
        <taxon>Arthropoda</taxon>
        <taxon>Chelicerata</taxon>
        <taxon>Arachnida</taxon>
        <taxon>Araneae</taxon>
        <taxon>Araneomorphae</taxon>
        <taxon>Entelegynae</taxon>
        <taxon>Araneoidea</taxon>
        <taxon>Araneidae</taxon>
        <taxon>Araneus</taxon>
    </lineage>
</organism>
<accession>A0A4Y2IFT4</accession>
<dbReference type="AlphaFoldDB" id="A0A4Y2IFT4"/>
<name>A0A4Y2IFT4_ARAVE</name>
<reference evidence="1 2" key="1">
    <citation type="journal article" date="2019" name="Sci. Rep.">
        <title>Orb-weaving spider Araneus ventricosus genome elucidates the spidroin gene catalogue.</title>
        <authorList>
            <person name="Kono N."/>
            <person name="Nakamura H."/>
            <person name="Ohtoshi R."/>
            <person name="Moran D.A.P."/>
            <person name="Shinohara A."/>
            <person name="Yoshida Y."/>
            <person name="Fujiwara M."/>
            <person name="Mori M."/>
            <person name="Tomita M."/>
            <person name="Arakawa K."/>
        </authorList>
    </citation>
    <scope>NUCLEOTIDE SEQUENCE [LARGE SCALE GENOMIC DNA]</scope>
</reference>
<dbReference type="EMBL" id="BGPR01002582">
    <property type="protein sequence ID" value="GBM75866.1"/>
    <property type="molecule type" value="Genomic_DNA"/>
</dbReference>
<dbReference type="Proteomes" id="UP000499080">
    <property type="component" value="Unassembled WGS sequence"/>
</dbReference>
<keyword evidence="2" id="KW-1185">Reference proteome</keyword>
<evidence type="ECO:0000313" key="1">
    <source>
        <dbReference type="EMBL" id="GBM75866.1"/>
    </source>
</evidence>
<proteinExistence type="predicted"/>
<gene>
    <name evidence="1" type="ORF">AVEN_247852_1</name>
</gene>
<protein>
    <submittedName>
        <fullName evidence="1">Uncharacterized protein</fullName>
    </submittedName>
</protein>
<sequence>MKEKYNHLMNTLTPLYTPELGTQGFSCQLNGYKWKEVLLPQGDMIDLTSVLASVKSSSPTCDVSKQQSTEAFLVECSWTQTGHMGNRLDLRRQRA</sequence>